<evidence type="ECO:0000313" key="1">
    <source>
        <dbReference type="EMBL" id="MCO6050171.1"/>
    </source>
</evidence>
<dbReference type="InterPro" id="IPR050793">
    <property type="entry name" value="CMP-NeuNAc_synthase"/>
</dbReference>
<proteinExistence type="predicted"/>
<accession>A0ABT1C5T0</accession>
<comment type="caution">
    <text evidence="1">The sequence shown here is derived from an EMBL/GenBank/DDBJ whole genome shotgun (WGS) entry which is preliminary data.</text>
</comment>
<reference evidence="1 2" key="1">
    <citation type="submission" date="2022-06" db="EMBL/GenBank/DDBJ databases">
        <title>Mesorhizobium sp. strain RP14 Genome sequencing and assembly.</title>
        <authorList>
            <person name="Kim I."/>
        </authorList>
    </citation>
    <scope>NUCLEOTIDE SEQUENCE [LARGE SCALE GENOMIC DNA]</scope>
    <source>
        <strain evidence="2">RP14(2022)</strain>
    </source>
</reference>
<keyword evidence="1" id="KW-0548">Nucleotidyltransferase</keyword>
<protein>
    <submittedName>
        <fullName evidence="1">Acylneuraminate cytidylyltransferase family protein</fullName>
    </submittedName>
</protein>
<evidence type="ECO:0000313" key="2">
    <source>
        <dbReference type="Proteomes" id="UP001205906"/>
    </source>
</evidence>
<dbReference type="PANTHER" id="PTHR21485:SF6">
    <property type="entry name" value="N-ACYLNEURAMINATE CYTIDYLYLTRANSFERASE-RELATED"/>
    <property type="match status" value="1"/>
</dbReference>
<dbReference type="Gene3D" id="3.90.550.10">
    <property type="entry name" value="Spore Coat Polysaccharide Biosynthesis Protein SpsA, Chain A"/>
    <property type="match status" value="1"/>
</dbReference>
<gene>
    <name evidence="1" type="ORF">NGM99_10275</name>
</gene>
<dbReference type="InterPro" id="IPR003329">
    <property type="entry name" value="Cytidylyl_trans"/>
</dbReference>
<sequence>MSRGDTCVALITGRGGSKRLPGKNVRPLAGRPLVAWTVDAAQGAKSISRVIVSTDDPAIAEAAKAAGGEVPFMRPQELSGDNSSHVSVIAHALDWLEDKTGEIPDLLCLLQPTSPLRLSEDIDAIVTLVKDTGADCGITVSAAPHHPAHMFKIDLNGKATPFMPPTTGYQRSQDLHQLHVVNGAVYVIRPRTFREREAVLSTDVVAHIMPDTRSVDIDTEADFLRAESLMRQRTAS</sequence>
<keyword evidence="2" id="KW-1185">Reference proteome</keyword>
<dbReference type="GO" id="GO:0016779">
    <property type="term" value="F:nucleotidyltransferase activity"/>
    <property type="evidence" value="ECO:0007669"/>
    <property type="project" value="UniProtKB-KW"/>
</dbReference>
<dbReference type="EMBL" id="JAMXQS010000005">
    <property type="protein sequence ID" value="MCO6050171.1"/>
    <property type="molecule type" value="Genomic_DNA"/>
</dbReference>
<dbReference type="Pfam" id="PF02348">
    <property type="entry name" value="CTP_transf_3"/>
    <property type="match status" value="1"/>
</dbReference>
<dbReference type="InterPro" id="IPR029044">
    <property type="entry name" value="Nucleotide-diphossugar_trans"/>
</dbReference>
<keyword evidence="1" id="KW-0808">Transferase</keyword>
<name>A0ABT1C5T0_9HYPH</name>
<dbReference type="PANTHER" id="PTHR21485">
    <property type="entry name" value="HAD SUPERFAMILY MEMBERS CMAS AND KDSC"/>
    <property type="match status" value="1"/>
</dbReference>
<organism evidence="1 2">
    <name type="scientific">Mesorhizobium liriopis</name>
    <dbReference type="NCBI Taxonomy" id="2953882"/>
    <lineage>
        <taxon>Bacteria</taxon>
        <taxon>Pseudomonadati</taxon>
        <taxon>Pseudomonadota</taxon>
        <taxon>Alphaproteobacteria</taxon>
        <taxon>Hyphomicrobiales</taxon>
        <taxon>Phyllobacteriaceae</taxon>
        <taxon>Mesorhizobium</taxon>
    </lineage>
</organism>
<dbReference type="Proteomes" id="UP001205906">
    <property type="component" value="Unassembled WGS sequence"/>
</dbReference>
<dbReference type="SUPFAM" id="SSF53448">
    <property type="entry name" value="Nucleotide-diphospho-sugar transferases"/>
    <property type="match status" value="1"/>
</dbReference>
<dbReference type="CDD" id="cd02513">
    <property type="entry name" value="CMP-NeuAc_Synthase"/>
    <property type="match status" value="1"/>
</dbReference>
<dbReference type="RefSeq" id="WP_252818584.1">
    <property type="nucleotide sequence ID" value="NZ_JAMXQS010000005.1"/>
</dbReference>